<comment type="caution">
    <text evidence="1">The sequence shown here is derived from an EMBL/GenBank/DDBJ whole genome shotgun (WGS) entry which is preliminary data.</text>
</comment>
<dbReference type="GO" id="GO:0004332">
    <property type="term" value="F:fructose-bisphosphate aldolase activity"/>
    <property type="evidence" value="ECO:0007669"/>
    <property type="project" value="UniProtKB-EC"/>
</dbReference>
<dbReference type="InterPro" id="IPR050246">
    <property type="entry name" value="Class_II_FBP_aldolase"/>
</dbReference>
<evidence type="ECO:0000313" key="1">
    <source>
        <dbReference type="EMBL" id="OSS42381.1"/>
    </source>
</evidence>
<dbReference type="EMBL" id="MDSU01000018">
    <property type="protein sequence ID" value="OSS42381.1"/>
    <property type="molecule type" value="Genomic_DNA"/>
</dbReference>
<reference evidence="1 2" key="1">
    <citation type="journal article" date="2017" name="Front. Microbiol.">
        <title>Genome Sequence of Desulfurella amilsii Strain TR1 and Comparative Genomics of Desulfurellaceae Family.</title>
        <authorList>
            <person name="Florentino A.P."/>
            <person name="Stams A.J."/>
            <person name="Sanchez-Andrea I."/>
        </authorList>
    </citation>
    <scope>NUCLEOTIDE SEQUENCE [LARGE SCALE GENOMIC DNA]</scope>
    <source>
        <strain evidence="1 2">TR1</strain>
    </source>
</reference>
<organism evidence="1 2">
    <name type="scientific">Desulfurella amilsii</name>
    <dbReference type="NCBI Taxonomy" id="1562698"/>
    <lineage>
        <taxon>Bacteria</taxon>
        <taxon>Pseudomonadati</taxon>
        <taxon>Campylobacterota</taxon>
        <taxon>Desulfurellia</taxon>
        <taxon>Desulfurellales</taxon>
        <taxon>Desulfurellaceae</taxon>
        <taxon>Desulfurella</taxon>
    </lineage>
</organism>
<dbReference type="EC" id="4.1.2.13" evidence="1"/>
<sequence length="78" mass="8745">MKKIHYSALGFVNTNGSHLPYEENIALTKQVVDYARGFDVSVEGELGVLAGIEEEISSNKHIYTNPDDVEDFVQKNRC</sequence>
<keyword evidence="2" id="KW-1185">Reference proteome</keyword>
<name>A0A1X4XXX3_9BACT</name>
<dbReference type="GO" id="GO:0008270">
    <property type="term" value="F:zinc ion binding"/>
    <property type="evidence" value="ECO:0007669"/>
    <property type="project" value="InterPro"/>
</dbReference>
<dbReference type="Gene3D" id="3.20.20.70">
    <property type="entry name" value="Aldolase class I"/>
    <property type="match status" value="1"/>
</dbReference>
<dbReference type="GO" id="GO:0005975">
    <property type="term" value="P:carbohydrate metabolic process"/>
    <property type="evidence" value="ECO:0007669"/>
    <property type="project" value="InterPro"/>
</dbReference>
<dbReference type="Pfam" id="PF01116">
    <property type="entry name" value="F_bP_aldolase"/>
    <property type="match status" value="1"/>
</dbReference>
<dbReference type="AlphaFoldDB" id="A0A1X4XXX3"/>
<proteinExistence type="predicted"/>
<gene>
    <name evidence="1" type="ORF">DESAMIL20_1934</name>
</gene>
<dbReference type="Proteomes" id="UP000194141">
    <property type="component" value="Unassembled WGS sequence"/>
</dbReference>
<dbReference type="InterPro" id="IPR000771">
    <property type="entry name" value="FBA_II"/>
</dbReference>
<evidence type="ECO:0000313" key="2">
    <source>
        <dbReference type="Proteomes" id="UP000194141"/>
    </source>
</evidence>
<dbReference type="PANTHER" id="PTHR30304">
    <property type="entry name" value="D-TAGATOSE-1,6-BISPHOSPHATE ALDOLASE"/>
    <property type="match status" value="1"/>
</dbReference>
<dbReference type="InterPro" id="IPR013785">
    <property type="entry name" value="Aldolase_TIM"/>
</dbReference>
<accession>A0A1X4XXX3</accession>
<dbReference type="PANTHER" id="PTHR30304:SF0">
    <property type="entry name" value="D-TAGATOSE-1,6-BISPHOSPHATE ALDOLASE SUBUNIT GATY-RELATED"/>
    <property type="match status" value="1"/>
</dbReference>
<keyword evidence="1" id="KW-0456">Lyase</keyword>
<dbReference type="SUPFAM" id="SSF51569">
    <property type="entry name" value="Aldolase"/>
    <property type="match status" value="1"/>
</dbReference>
<dbReference type="STRING" id="1562698.DESAMIL20_1934"/>
<protein>
    <submittedName>
        <fullName evidence="1">Fructose-bisphosphate aldolase class 2</fullName>
        <ecNumber evidence="1">4.1.2.13</ecNumber>
    </submittedName>
</protein>